<keyword evidence="15" id="KW-0902">Two-component regulatory system</keyword>
<gene>
    <name evidence="23" type="ORF">FK531_05040</name>
</gene>
<dbReference type="InterPro" id="IPR017205">
    <property type="entry name" value="Sig_transdc_His_kinase_ChrS"/>
</dbReference>
<evidence type="ECO:0000256" key="10">
    <source>
        <dbReference type="ARBA" id="ARBA00022723"/>
    </source>
</evidence>
<dbReference type="PIRSF" id="PIRSF037434">
    <property type="entry name" value="STHK_ChrS"/>
    <property type="match status" value="1"/>
</dbReference>
<dbReference type="InterPro" id="IPR050482">
    <property type="entry name" value="Sensor_HK_TwoCompSys"/>
</dbReference>
<dbReference type="GO" id="GO:0046872">
    <property type="term" value="F:metal ion binding"/>
    <property type="evidence" value="ECO:0007669"/>
    <property type="project" value="UniProtKB-KW"/>
</dbReference>
<evidence type="ECO:0000259" key="22">
    <source>
        <dbReference type="PROSITE" id="PS50109"/>
    </source>
</evidence>
<keyword evidence="14" id="KW-0408">Iron</keyword>
<evidence type="ECO:0000256" key="5">
    <source>
        <dbReference type="ARBA" id="ARBA00017322"/>
    </source>
</evidence>
<evidence type="ECO:0000256" key="7">
    <source>
        <dbReference type="ARBA" id="ARBA00022490"/>
    </source>
</evidence>
<comment type="caution">
    <text evidence="23">The sequence shown here is derived from an EMBL/GenBank/DDBJ whole genome shotgun (WGS) entry which is preliminary data.</text>
</comment>
<keyword evidence="8" id="KW-0597">Phosphoprotein</keyword>
<evidence type="ECO:0000256" key="3">
    <source>
        <dbReference type="ARBA" id="ARBA00004496"/>
    </source>
</evidence>
<evidence type="ECO:0000256" key="1">
    <source>
        <dbReference type="ARBA" id="ARBA00000085"/>
    </source>
</evidence>
<evidence type="ECO:0000313" key="23">
    <source>
        <dbReference type="EMBL" id="TQF74032.1"/>
    </source>
</evidence>
<keyword evidence="21" id="KW-1133">Transmembrane helix</keyword>
<dbReference type="AlphaFoldDB" id="A0A541BNZ1"/>
<dbReference type="GO" id="GO:0005524">
    <property type="term" value="F:ATP binding"/>
    <property type="evidence" value="ECO:0007669"/>
    <property type="project" value="UniProtKB-KW"/>
</dbReference>
<dbReference type="GO" id="GO:0000155">
    <property type="term" value="F:phosphorelay sensor kinase activity"/>
    <property type="evidence" value="ECO:0007669"/>
    <property type="project" value="InterPro"/>
</dbReference>
<evidence type="ECO:0000256" key="21">
    <source>
        <dbReference type="SAM" id="Phobius"/>
    </source>
</evidence>
<dbReference type="GO" id="GO:0005737">
    <property type="term" value="C:cytoplasm"/>
    <property type="evidence" value="ECO:0007669"/>
    <property type="project" value="UniProtKB-SubCell"/>
</dbReference>
<dbReference type="InterPro" id="IPR011712">
    <property type="entry name" value="Sig_transdc_His_kin_sub3_dim/P"/>
</dbReference>
<feature type="domain" description="Histidine kinase" evidence="22">
    <location>
        <begin position="219"/>
        <end position="410"/>
    </location>
</feature>
<keyword evidence="13" id="KW-0067">ATP-binding</keyword>
<evidence type="ECO:0000256" key="6">
    <source>
        <dbReference type="ARBA" id="ARBA00022485"/>
    </source>
</evidence>
<evidence type="ECO:0000256" key="20">
    <source>
        <dbReference type="SAM" id="MobiDB-lite"/>
    </source>
</evidence>
<dbReference type="PRINTS" id="PR00344">
    <property type="entry name" value="BCTRLSENSOR"/>
</dbReference>
<keyword evidence="6" id="KW-0004">4Fe-4S</keyword>
<dbReference type="PROSITE" id="PS50109">
    <property type="entry name" value="HIS_KIN"/>
    <property type="match status" value="1"/>
</dbReference>
<dbReference type="GO" id="GO:0051539">
    <property type="term" value="F:4 iron, 4 sulfur cluster binding"/>
    <property type="evidence" value="ECO:0007669"/>
    <property type="project" value="UniProtKB-KW"/>
</dbReference>
<dbReference type="InterPro" id="IPR005467">
    <property type="entry name" value="His_kinase_dom"/>
</dbReference>
<organism evidence="23 24">
    <name type="scientific">Rhodococcus spelaei</name>
    <dbReference type="NCBI Taxonomy" id="2546320"/>
    <lineage>
        <taxon>Bacteria</taxon>
        <taxon>Bacillati</taxon>
        <taxon>Actinomycetota</taxon>
        <taxon>Actinomycetes</taxon>
        <taxon>Mycobacteriales</taxon>
        <taxon>Nocardiaceae</taxon>
        <taxon>Rhodococcus</taxon>
    </lineage>
</organism>
<dbReference type="Pfam" id="PF02518">
    <property type="entry name" value="HATPase_c"/>
    <property type="match status" value="1"/>
</dbReference>
<comment type="catalytic activity">
    <reaction evidence="1">
        <text>ATP + protein L-histidine = ADP + protein N-phospho-L-histidine.</text>
        <dbReference type="EC" id="2.7.13.3"/>
    </reaction>
</comment>
<comment type="subcellular location">
    <subcellularLocation>
        <location evidence="3">Cytoplasm</location>
    </subcellularLocation>
</comment>
<protein>
    <recommendedName>
        <fullName evidence="5">Oxygen sensor histidine kinase NreB</fullName>
        <ecNumber evidence="4">2.7.13.3</ecNumber>
    </recommendedName>
    <alternativeName>
        <fullName evidence="18">Nitrogen regulation protein B</fullName>
    </alternativeName>
</protein>
<keyword evidence="21" id="KW-0472">Membrane</keyword>
<evidence type="ECO:0000256" key="17">
    <source>
        <dbReference type="ARBA" id="ARBA00024827"/>
    </source>
</evidence>
<keyword evidence="21" id="KW-0812">Transmembrane</keyword>
<proteinExistence type="predicted"/>
<accession>A0A541BNZ1</accession>
<feature type="transmembrane region" description="Helical" evidence="21">
    <location>
        <begin position="153"/>
        <end position="176"/>
    </location>
</feature>
<evidence type="ECO:0000256" key="19">
    <source>
        <dbReference type="SAM" id="Coils"/>
    </source>
</evidence>
<dbReference type="Pfam" id="PF07730">
    <property type="entry name" value="HisKA_3"/>
    <property type="match status" value="1"/>
</dbReference>
<evidence type="ECO:0000256" key="8">
    <source>
        <dbReference type="ARBA" id="ARBA00022553"/>
    </source>
</evidence>
<sequence length="413" mass="43992">MQHSDTRHGDGAAQTRGHDDGPASVLRIMQLGAHALFVLLLAVGAARSAADGEHRPGALLLAGVVLVWYLLGMWFARRSAATGNDWYGRVWLGVLVLGWLGLAALSVNFVWLAFPLFFLCFHLLSTRSALASTVAITAVAVGAVLWHGTDNTLASILGPIFGAAAASGMAVVYQQLLRDAQQRRRLFDELTRSHNELLSAQDELASLQREAGAAGERARLARDIHDTLAQGFSSIVLLARAGQRSDEPTAILDQIAETAQDNLTEARRVVGALTPSALEDASLASALRRLLVQLREHTGIAGELVVDGEDVALPMDYDVALLRVAQSALANVRLHSAARQVRLTLSYGIDEVRLDVVDDGVGFDPDGEFASTSFGLRAMRDRLDSFGGALVVESAPGDGTALAATLPVGQEQR</sequence>
<keyword evidence="16" id="KW-0411">Iron-sulfur</keyword>
<dbReference type="GO" id="GO:0016020">
    <property type="term" value="C:membrane"/>
    <property type="evidence" value="ECO:0007669"/>
    <property type="project" value="InterPro"/>
</dbReference>
<dbReference type="GO" id="GO:0046983">
    <property type="term" value="F:protein dimerization activity"/>
    <property type="evidence" value="ECO:0007669"/>
    <property type="project" value="InterPro"/>
</dbReference>
<dbReference type="CDD" id="cd16917">
    <property type="entry name" value="HATPase_UhpB-NarQ-NarX-like"/>
    <property type="match status" value="1"/>
</dbReference>
<feature type="region of interest" description="Disordered" evidence="20">
    <location>
        <begin position="1"/>
        <end position="21"/>
    </location>
</feature>
<evidence type="ECO:0000256" key="14">
    <source>
        <dbReference type="ARBA" id="ARBA00023004"/>
    </source>
</evidence>
<keyword evidence="24" id="KW-1185">Reference proteome</keyword>
<dbReference type="SMART" id="SM00387">
    <property type="entry name" value="HATPase_c"/>
    <property type="match status" value="1"/>
</dbReference>
<keyword evidence="9" id="KW-0808">Transferase</keyword>
<dbReference type="PANTHER" id="PTHR24421:SF10">
    <property type="entry name" value="NITRATE_NITRITE SENSOR PROTEIN NARQ"/>
    <property type="match status" value="1"/>
</dbReference>
<evidence type="ECO:0000256" key="11">
    <source>
        <dbReference type="ARBA" id="ARBA00022741"/>
    </source>
</evidence>
<evidence type="ECO:0000256" key="12">
    <source>
        <dbReference type="ARBA" id="ARBA00022777"/>
    </source>
</evidence>
<keyword evidence="7" id="KW-0963">Cytoplasm</keyword>
<dbReference type="EMBL" id="VIGH01000002">
    <property type="protein sequence ID" value="TQF74032.1"/>
    <property type="molecule type" value="Genomic_DNA"/>
</dbReference>
<comment type="cofactor">
    <cofactor evidence="2">
        <name>[4Fe-4S] cluster</name>
        <dbReference type="ChEBI" id="CHEBI:49883"/>
    </cofactor>
</comment>
<evidence type="ECO:0000256" key="13">
    <source>
        <dbReference type="ARBA" id="ARBA00022840"/>
    </source>
</evidence>
<name>A0A541BNZ1_9NOCA</name>
<evidence type="ECO:0000256" key="18">
    <source>
        <dbReference type="ARBA" id="ARBA00030800"/>
    </source>
</evidence>
<dbReference type="Proteomes" id="UP000316256">
    <property type="component" value="Unassembled WGS sequence"/>
</dbReference>
<keyword evidence="11" id="KW-0547">Nucleotide-binding</keyword>
<evidence type="ECO:0000313" key="24">
    <source>
        <dbReference type="Proteomes" id="UP000316256"/>
    </source>
</evidence>
<evidence type="ECO:0000256" key="16">
    <source>
        <dbReference type="ARBA" id="ARBA00023014"/>
    </source>
</evidence>
<feature type="coiled-coil region" evidence="19">
    <location>
        <begin position="190"/>
        <end position="217"/>
    </location>
</feature>
<keyword evidence="19" id="KW-0175">Coiled coil</keyword>
<dbReference type="EC" id="2.7.13.3" evidence="4"/>
<reference evidence="23 24" key="1">
    <citation type="submission" date="2019-06" db="EMBL/GenBank/DDBJ databases">
        <title>Rhodococcus spaelei sp. nov., isolated from a cave.</title>
        <authorList>
            <person name="Lee S.D."/>
        </authorList>
    </citation>
    <scope>NUCLEOTIDE SEQUENCE [LARGE SCALE GENOMIC DNA]</scope>
    <source>
        <strain evidence="23 24">C9-5</strain>
    </source>
</reference>
<evidence type="ECO:0000256" key="4">
    <source>
        <dbReference type="ARBA" id="ARBA00012438"/>
    </source>
</evidence>
<evidence type="ECO:0000256" key="2">
    <source>
        <dbReference type="ARBA" id="ARBA00001966"/>
    </source>
</evidence>
<comment type="function">
    <text evidence="17">Member of the two-component regulatory system NreB/NreC involved in the control of dissimilatory nitrate/nitrite reduction in response to oxygen. NreB functions as a direct oxygen sensor histidine kinase which is autophosphorylated, in the absence of oxygen, probably at the conserved histidine residue, and transfers its phosphate group probably to a conserved aspartate residue of NreC. NreB/NreC activates the expression of the nitrate (narGHJI) and nitrite (nir) reductase operons, as well as the putative nitrate transporter gene narT.</text>
</comment>
<dbReference type="InterPro" id="IPR004358">
    <property type="entry name" value="Sig_transdc_His_kin-like_C"/>
</dbReference>
<feature type="transmembrane region" description="Helical" evidence="21">
    <location>
        <begin position="128"/>
        <end position="147"/>
    </location>
</feature>
<dbReference type="InterPro" id="IPR036890">
    <property type="entry name" value="HATPase_C_sf"/>
</dbReference>
<evidence type="ECO:0000256" key="9">
    <source>
        <dbReference type="ARBA" id="ARBA00022679"/>
    </source>
</evidence>
<keyword evidence="10" id="KW-0479">Metal-binding</keyword>
<dbReference type="Gene3D" id="1.20.5.1930">
    <property type="match status" value="1"/>
</dbReference>
<dbReference type="Gene3D" id="3.30.565.10">
    <property type="entry name" value="Histidine kinase-like ATPase, C-terminal domain"/>
    <property type="match status" value="1"/>
</dbReference>
<feature type="transmembrane region" description="Helical" evidence="21">
    <location>
        <begin position="28"/>
        <end position="46"/>
    </location>
</feature>
<keyword evidence="12 23" id="KW-0418">Kinase</keyword>
<feature type="transmembrane region" description="Helical" evidence="21">
    <location>
        <begin position="96"/>
        <end position="121"/>
    </location>
</feature>
<evidence type="ECO:0000256" key="15">
    <source>
        <dbReference type="ARBA" id="ARBA00023012"/>
    </source>
</evidence>
<feature type="transmembrane region" description="Helical" evidence="21">
    <location>
        <begin position="58"/>
        <end position="76"/>
    </location>
</feature>
<dbReference type="OrthoDB" id="144293at2"/>
<dbReference type="PANTHER" id="PTHR24421">
    <property type="entry name" value="NITRATE/NITRITE SENSOR PROTEIN NARX-RELATED"/>
    <property type="match status" value="1"/>
</dbReference>
<dbReference type="SUPFAM" id="SSF55874">
    <property type="entry name" value="ATPase domain of HSP90 chaperone/DNA topoisomerase II/histidine kinase"/>
    <property type="match status" value="1"/>
</dbReference>
<dbReference type="InterPro" id="IPR003594">
    <property type="entry name" value="HATPase_dom"/>
</dbReference>